<reference evidence="2" key="1">
    <citation type="submission" date="2017-01" db="EMBL/GenBank/DDBJ databases">
        <authorList>
            <person name="Varghese N."/>
            <person name="Submissions S."/>
        </authorList>
    </citation>
    <scope>NUCLEOTIDE SEQUENCE [LARGE SCALE GENOMIC DNA]</scope>
    <source>
        <strain evidence="2">CGMCC 1.7737</strain>
    </source>
</reference>
<gene>
    <name evidence="1" type="ORF">SAMN05421858_4650</name>
</gene>
<evidence type="ECO:0000313" key="1">
    <source>
        <dbReference type="EMBL" id="SIR93313.1"/>
    </source>
</evidence>
<dbReference type="InterPro" id="IPR036390">
    <property type="entry name" value="WH_DNA-bd_sf"/>
</dbReference>
<proteinExistence type="predicted"/>
<evidence type="ECO:0008006" key="3">
    <source>
        <dbReference type="Google" id="ProtNLM"/>
    </source>
</evidence>
<accession>A0A1N7EYV9</accession>
<keyword evidence="2" id="KW-1185">Reference proteome</keyword>
<name>A0A1N7EYV9_9EURY</name>
<sequence>MALAQQTSTEIMDAGDLTKTDRAILDCLKQGRNGDKPWGIATKGRLVDETGFSRNSVYQRLEVLKASNHVELIHEPTREFAFISDPRDDGHSVE</sequence>
<dbReference type="EMBL" id="FTNO01000007">
    <property type="protein sequence ID" value="SIR93313.1"/>
    <property type="molecule type" value="Genomic_DNA"/>
</dbReference>
<dbReference type="RefSeq" id="WP_217694399.1">
    <property type="nucleotide sequence ID" value="NZ_FTNO01000007.1"/>
</dbReference>
<dbReference type="SUPFAM" id="SSF46785">
    <property type="entry name" value="Winged helix' DNA-binding domain"/>
    <property type="match status" value="1"/>
</dbReference>
<dbReference type="AlphaFoldDB" id="A0A1N7EYV9"/>
<dbReference type="Proteomes" id="UP000186914">
    <property type="component" value="Unassembled WGS sequence"/>
</dbReference>
<dbReference type="OrthoDB" id="275628at2157"/>
<evidence type="ECO:0000313" key="2">
    <source>
        <dbReference type="Proteomes" id="UP000186914"/>
    </source>
</evidence>
<organism evidence="1 2">
    <name type="scientific">Haladaptatus litoreus</name>
    <dbReference type="NCBI Taxonomy" id="553468"/>
    <lineage>
        <taxon>Archaea</taxon>
        <taxon>Methanobacteriati</taxon>
        <taxon>Methanobacteriota</taxon>
        <taxon>Stenosarchaea group</taxon>
        <taxon>Halobacteria</taxon>
        <taxon>Halobacteriales</taxon>
        <taxon>Haladaptataceae</taxon>
        <taxon>Haladaptatus</taxon>
    </lineage>
</organism>
<protein>
    <recommendedName>
        <fullName evidence="3">HTH iclR-type domain-containing protein</fullName>
    </recommendedName>
</protein>